<evidence type="ECO:0000313" key="3">
    <source>
        <dbReference type="EMBL" id="KAG2944046.1"/>
    </source>
</evidence>
<comment type="caution">
    <text evidence="6">The sequence shown here is derived from an EMBL/GenBank/DDBJ whole genome shotgun (WGS) entry which is preliminary data.</text>
</comment>
<dbReference type="Proteomes" id="UP000774804">
    <property type="component" value="Unassembled WGS sequence"/>
</dbReference>
<dbReference type="EMBL" id="MJFZ01000318">
    <property type="protein sequence ID" value="RAW31533.1"/>
    <property type="molecule type" value="Genomic_DNA"/>
</dbReference>
<dbReference type="EMBL" id="RCMK01000207">
    <property type="protein sequence ID" value="KAG2944046.1"/>
    <property type="molecule type" value="Genomic_DNA"/>
</dbReference>
<keyword evidence="7" id="KW-1185">Reference proteome</keyword>
<dbReference type="EMBL" id="RCML01000352">
    <property type="protein sequence ID" value="KAG2979821.1"/>
    <property type="molecule type" value="Genomic_DNA"/>
</dbReference>
<gene>
    <name evidence="6" type="ORF">PC110_g12116</name>
    <name evidence="1" type="ORF">PC113_g9311</name>
    <name evidence="2" type="ORF">PC115_g8292</name>
    <name evidence="3" type="ORF">PC117_g9183</name>
    <name evidence="4" type="ORF">PC118_g11564</name>
    <name evidence="5" type="ORF">PC129_g9400</name>
</gene>
<reference evidence="6 7" key="1">
    <citation type="submission" date="2018-01" db="EMBL/GenBank/DDBJ databases">
        <title>Draft genome of the strawberry crown rot pathogen Phytophthora cactorum.</title>
        <authorList>
            <person name="Armitage A.D."/>
            <person name="Lysoe E."/>
            <person name="Nellist C.F."/>
            <person name="Harrison R.J."/>
            <person name="Brurberg M.B."/>
        </authorList>
    </citation>
    <scope>NUCLEOTIDE SEQUENCE [LARGE SCALE GENOMIC DNA]</scope>
    <source>
        <strain evidence="6 7">10300</strain>
    </source>
</reference>
<evidence type="ECO:0000313" key="1">
    <source>
        <dbReference type="EMBL" id="KAG2859015.1"/>
    </source>
</evidence>
<dbReference type="Proteomes" id="UP000697107">
    <property type="component" value="Unassembled WGS sequence"/>
</dbReference>
<dbReference type="Proteomes" id="UP000736787">
    <property type="component" value="Unassembled WGS sequence"/>
</dbReference>
<organism evidence="6 7">
    <name type="scientific">Phytophthora cactorum</name>
    <dbReference type="NCBI Taxonomy" id="29920"/>
    <lineage>
        <taxon>Eukaryota</taxon>
        <taxon>Sar</taxon>
        <taxon>Stramenopiles</taxon>
        <taxon>Oomycota</taxon>
        <taxon>Peronosporomycetes</taxon>
        <taxon>Peronosporales</taxon>
        <taxon>Peronosporaceae</taxon>
        <taxon>Phytophthora</taxon>
    </lineage>
</organism>
<dbReference type="EMBL" id="RCMV01000293">
    <property type="protein sequence ID" value="KAG3219837.1"/>
    <property type="molecule type" value="Genomic_DNA"/>
</dbReference>
<proteinExistence type="predicted"/>
<evidence type="ECO:0000313" key="2">
    <source>
        <dbReference type="EMBL" id="KAG2925348.1"/>
    </source>
</evidence>
<dbReference type="EMBL" id="RCMI01000212">
    <property type="protein sequence ID" value="KAG2925348.1"/>
    <property type="molecule type" value="Genomic_DNA"/>
</dbReference>
<dbReference type="OrthoDB" id="10272639at2759"/>
<reference evidence="1" key="2">
    <citation type="submission" date="2018-10" db="EMBL/GenBank/DDBJ databases">
        <title>Effector identification in a new, highly contiguous assembly of the strawberry crown rot pathogen Phytophthora cactorum.</title>
        <authorList>
            <person name="Armitage A.D."/>
            <person name="Nellist C.F."/>
            <person name="Bates H."/>
            <person name="Vickerstaff R.J."/>
            <person name="Harrison R.J."/>
        </authorList>
    </citation>
    <scope>NUCLEOTIDE SEQUENCE</scope>
    <source>
        <strain evidence="1">15-7</strain>
        <strain evidence="2">4032</strain>
        <strain evidence="3">4040</strain>
        <strain evidence="4">P415</strain>
        <strain evidence="5">P421</strain>
    </source>
</reference>
<evidence type="ECO:0000313" key="7">
    <source>
        <dbReference type="Proteomes" id="UP000251314"/>
    </source>
</evidence>
<protein>
    <submittedName>
        <fullName evidence="6">Uncharacterized protein</fullName>
    </submittedName>
</protein>
<dbReference type="EMBL" id="RCMG01000231">
    <property type="protein sequence ID" value="KAG2859015.1"/>
    <property type="molecule type" value="Genomic_DNA"/>
</dbReference>
<sequence length="50" mass="5873">MTDVYTNKNTKYPNTKECTEYANMSNYTEYPNTVECTENTNEYTAVPEYV</sequence>
<evidence type="ECO:0000313" key="6">
    <source>
        <dbReference type="EMBL" id="RAW31533.1"/>
    </source>
</evidence>
<name>A0A329S3W5_9STRA</name>
<dbReference type="AlphaFoldDB" id="A0A329S3W5"/>
<dbReference type="Proteomes" id="UP000251314">
    <property type="component" value="Unassembled WGS sequence"/>
</dbReference>
<dbReference type="VEuPathDB" id="FungiDB:PC110_g12116"/>
<evidence type="ECO:0000313" key="5">
    <source>
        <dbReference type="EMBL" id="KAG3219837.1"/>
    </source>
</evidence>
<accession>A0A329S3W5</accession>
<evidence type="ECO:0000313" key="4">
    <source>
        <dbReference type="EMBL" id="KAG2979821.1"/>
    </source>
</evidence>
<dbReference type="Proteomes" id="UP000760860">
    <property type="component" value="Unassembled WGS sequence"/>
</dbReference>
<dbReference type="Proteomes" id="UP000735874">
    <property type="component" value="Unassembled WGS sequence"/>
</dbReference>